<evidence type="ECO:0008006" key="7">
    <source>
        <dbReference type="Google" id="ProtNLM"/>
    </source>
</evidence>
<dbReference type="EMBL" id="JBJKBG010000011">
    <property type="protein sequence ID" value="KAL3716585.1"/>
    <property type="molecule type" value="Genomic_DNA"/>
</dbReference>
<evidence type="ECO:0000313" key="6">
    <source>
        <dbReference type="Proteomes" id="UP001634007"/>
    </source>
</evidence>
<keyword evidence="1" id="KW-0547">Nucleotide-binding</keyword>
<dbReference type="PRINTS" id="PR00300">
    <property type="entry name" value="CLPPROTEASEA"/>
</dbReference>
<dbReference type="Proteomes" id="UP001634007">
    <property type="component" value="Unassembled WGS sequence"/>
</dbReference>
<dbReference type="InterPro" id="IPR050130">
    <property type="entry name" value="ClpA_ClpB"/>
</dbReference>
<keyword evidence="2" id="KW-0067">ATP-binding</keyword>
<evidence type="ECO:0000256" key="2">
    <source>
        <dbReference type="ARBA" id="ARBA00022840"/>
    </source>
</evidence>
<dbReference type="SUPFAM" id="SSF52540">
    <property type="entry name" value="P-loop containing nucleoside triphosphate hydrolases"/>
    <property type="match status" value="1"/>
</dbReference>
<keyword evidence="6" id="KW-1185">Reference proteome</keyword>
<evidence type="ECO:0000313" key="5">
    <source>
        <dbReference type="EMBL" id="KAL3716585.1"/>
    </source>
</evidence>
<proteinExistence type="predicted"/>
<dbReference type="InterPro" id="IPR001270">
    <property type="entry name" value="ClpA/B"/>
</dbReference>
<gene>
    <name evidence="5" type="ORF">ACJRO7_008204</name>
</gene>
<dbReference type="Gene3D" id="3.40.50.300">
    <property type="entry name" value="P-loop containing nucleotide triphosphate hydrolases"/>
    <property type="match status" value="2"/>
</dbReference>
<dbReference type="AlphaFoldDB" id="A0ABD3IQF8"/>
<dbReference type="InterPro" id="IPR003959">
    <property type="entry name" value="ATPase_AAA_core"/>
</dbReference>
<dbReference type="InterPro" id="IPR027417">
    <property type="entry name" value="P-loop_NTPase"/>
</dbReference>
<evidence type="ECO:0000259" key="4">
    <source>
        <dbReference type="Pfam" id="PF10431"/>
    </source>
</evidence>
<organism evidence="5 6">
    <name type="scientific">Eucalyptus globulus</name>
    <name type="common">Tasmanian blue gum</name>
    <dbReference type="NCBI Taxonomy" id="34317"/>
    <lineage>
        <taxon>Eukaryota</taxon>
        <taxon>Viridiplantae</taxon>
        <taxon>Streptophyta</taxon>
        <taxon>Embryophyta</taxon>
        <taxon>Tracheophyta</taxon>
        <taxon>Spermatophyta</taxon>
        <taxon>Magnoliopsida</taxon>
        <taxon>eudicotyledons</taxon>
        <taxon>Gunneridae</taxon>
        <taxon>Pentapetalae</taxon>
        <taxon>rosids</taxon>
        <taxon>malvids</taxon>
        <taxon>Myrtales</taxon>
        <taxon>Myrtaceae</taxon>
        <taxon>Myrtoideae</taxon>
        <taxon>Eucalypteae</taxon>
        <taxon>Eucalyptus</taxon>
    </lineage>
</organism>
<dbReference type="PANTHER" id="PTHR11638">
    <property type="entry name" value="ATP-DEPENDENT CLP PROTEASE"/>
    <property type="match status" value="1"/>
</dbReference>
<feature type="domain" description="Clp ATPase C-terminal" evidence="4">
    <location>
        <begin position="145"/>
        <end position="188"/>
    </location>
</feature>
<dbReference type="GO" id="GO:0005524">
    <property type="term" value="F:ATP binding"/>
    <property type="evidence" value="ECO:0007669"/>
    <property type="project" value="UniProtKB-KW"/>
</dbReference>
<reference evidence="5 6" key="1">
    <citation type="submission" date="2024-11" db="EMBL/GenBank/DDBJ databases">
        <title>Chromosome-level genome assembly of Eucalyptus globulus Labill. provides insights into its genome evolution.</title>
        <authorList>
            <person name="Li X."/>
        </authorList>
    </citation>
    <scope>NUCLEOTIDE SEQUENCE [LARGE SCALE GENOMIC DNA]</scope>
    <source>
        <strain evidence="5">CL2024</strain>
        <tissue evidence="5">Fresh tender leaves</tissue>
    </source>
</reference>
<dbReference type="InterPro" id="IPR019489">
    <property type="entry name" value="Clp_ATPase_C"/>
</dbReference>
<feature type="domain" description="ATPase AAA-type core" evidence="3">
    <location>
        <begin position="2"/>
        <end position="53"/>
    </location>
</feature>
<dbReference type="Gene3D" id="1.10.8.60">
    <property type="match status" value="1"/>
</dbReference>
<name>A0ABD3IQF8_EUCGL</name>
<evidence type="ECO:0000256" key="1">
    <source>
        <dbReference type="ARBA" id="ARBA00022741"/>
    </source>
</evidence>
<dbReference type="Pfam" id="PF10431">
    <property type="entry name" value="ClpB_D2-small"/>
    <property type="match status" value="1"/>
</dbReference>
<evidence type="ECO:0000259" key="3">
    <source>
        <dbReference type="Pfam" id="PF07724"/>
    </source>
</evidence>
<protein>
    <recommendedName>
        <fullName evidence="7">ATPase AAA-type core domain-containing protein</fullName>
    </recommendedName>
</protein>
<comment type="caution">
    <text evidence="5">The sequence shown here is derived from an EMBL/GenBank/DDBJ whole genome shotgun (WGS) entry which is preliminary data.</text>
</comment>
<sequence length="206" mass="23052">MRPYSVVLFDEVEKAHIAVFNVLLQVLDDGRLTDGQGQTVDFTKTVIVMTSNLVDFTKTVIVMTSNLGAKHLVSGLKGECSMQAARNGVMQEVRHEIPFINLSSHLILRGVIIRILMYLFNGTGEGHFRLELLNLLDEIVVFDPLSHEQLRKVTSLQMKDVASRLAERDIALAVIDAALDFVLAESHDLVHRYLVLYLVGLSRVIL</sequence>
<dbReference type="PANTHER" id="PTHR11638:SF18">
    <property type="entry name" value="HEAT SHOCK PROTEIN 104"/>
    <property type="match status" value="1"/>
</dbReference>
<dbReference type="Pfam" id="PF07724">
    <property type="entry name" value="AAA_2"/>
    <property type="match status" value="1"/>
</dbReference>
<accession>A0ABD3IQF8</accession>